<proteinExistence type="inferred from homology"/>
<evidence type="ECO:0000313" key="12">
    <source>
        <dbReference type="EMBL" id="PYF76940.1"/>
    </source>
</evidence>
<dbReference type="SMART" id="SM00493">
    <property type="entry name" value="TOPRIM"/>
    <property type="match status" value="1"/>
</dbReference>
<dbReference type="GO" id="GO:0046872">
    <property type="term" value="F:metal ion binding"/>
    <property type="evidence" value="ECO:0007669"/>
    <property type="project" value="UniProtKB-KW"/>
</dbReference>
<dbReference type="InterPro" id="IPR013497">
    <property type="entry name" value="Topo_IA_cen"/>
</dbReference>
<dbReference type="RefSeq" id="WP_110827031.1">
    <property type="nucleotide sequence ID" value="NZ_QKLU01000001.1"/>
</dbReference>
<evidence type="ECO:0000313" key="13">
    <source>
        <dbReference type="Proteomes" id="UP000248198"/>
    </source>
</evidence>
<dbReference type="InterPro" id="IPR005733">
    <property type="entry name" value="TopoI_bac-type"/>
</dbReference>
<feature type="site" description="Interaction with DNA" evidence="8">
    <location>
        <position position="287"/>
    </location>
</feature>
<keyword evidence="7 8" id="KW-0413">Isomerase</keyword>
<dbReference type="PROSITE" id="PS00396">
    <property type="entry name" value="TOPO_IA_1"/>
    <property type="match status" value="1"/>
</dbReference>
<evidence type="ECO:0000256" key="3">
    <source>
        <dbReference type="ARBA" id="ARBA00022723"/>
    </source>
</evidence>
<feature type="site" description="Interaction with DNA" evidence="8">
    <location>
        <position position="155"/>
    </location>
</feature>
<evidence type="ECO:0000256" key="9">
    <source>
        <dbReference type="SAM" id="MobiDB-lite"/>
    </source>
</evidence>
<sequence>MAKNLLIVESPAKAKTIEGYLGKDFLVKSSYGHIRDLVKGDMGIDISNNFTQTYEVPADKKQVVAELKKLAKDAEMVWLASDEDREGEAISWHLYETLGLKENKTKRIVFHEITKPAILKAIETPRTIDYNLVYAQQARRVLDRLVGFELSPVLWKKIKPSLSAGRVQSVAVRLIVDREREYNLFKTSAAYKITAQFNTSNARELVKAELPYRFETEVEAEQFLKDCISASFDISSLETKPAKRNPAAPFTTSTLQQEASRKLGFSVSRTMQVAQRLYESGKITYMRTDSVNLSETAIQAAANEIKSAWGEKYLHIRTYKTKSAGAQEAHEAIRPTYFNHHSVSGDSSEQRLYELIWKRAIASQMSEALFEKTTAHIHVSSRNEHLVAEGEVLKFDGFLKVYLESSDDEDHDEAENDNMLPPLSKGQQLSLKEMNATERFSRPPSRYTEASLVKKLEELGIGRPSTYAPTISTIQNRGYVIKEDRDGKQRSFTSILLVNGALKKQLKTEITGAEKAKLFPTDIGEVVNDFLVEHFKDIVNFNFTANVEKEFDEIAQGLQEWTKMLHSFYTPFHQEVENTLETADRANGERLLGIDPLSGKNVYAKIGKFGPLVQIGQNEDEEKPKYASLPKSQSVATITLEDALQQFKLPFQLEDYKEKEVSVGVGRFGPYVKWGEAFISIPKNEDPLSIDRDRAIEIINEKITADAPVAHYQNLPVTKGTGRFGPFIKWNDLFINVPKAYNFNNLSDKDIAELIGKKIEKEANRFIQQWPEQKIAIENGRWGPFIRFGKEMLKLKKNPVSNDKYTPEELADISLEEVKRLIIEQVPNAFDVKAKTSTKKKAPAKTATKKAVVKKK</sequence>
<evidence type="ECO:0000256" key="4">
    <source>
        <dbReference type="ARBA" id="ARBA00022842"/>
    </source>
</evidence>
<dbReference type="SUPFAM" id="SSF56712">
    <property type="entry name" value="Prokaryotic type I DNA topoisomerase"/>
    <property type="match status" value="1"/>
</dbReference>
<comment type="caution">
    <text evidence="8">Lacks conserved residue(s) required for the propagation of feature annotation.</text>
</comment>
<dbReference type="InterPro" id="IPR023406">
    <property type="entry name" value="Topo_IA_AS"/>
</dbReference>
<keyword evidence="4" id="KW-0460">Magnesium</keyword>
<dbReference type="Pfam" id="PF13368">
    <property type="entry name" value="Toprim_C_rpt"/>
    <property type="match status" value="2"/>
</dbReference>
<dbReference type="SMART" id="SM00436">
    <property type="entry name" value="TOP1Bc"/>
    <property type="match status" value="1"/>
</dbReference>
<evidence type="ECO:0000256" key="7">
    <source>
        <dbReference type="ARBA" id="ARBA00023235"/>
    </source>
</evidence>
<keyword evidence="6 8" id="KW-0238">DNA-binding</keyword>
<feature type="site" description="Interaction with DNA" evidence="8">
    <location>
        <position position="477"/>
    </location>
</feature>
<dbReference type="OrthoDB" id="9804262at2"/>
<keyword evidence="5 8" id="KW-0799">Topoisomerase</keyword>
<dbReference type="InterPro" id="IPR000380">
    <property type="entry name" value="Topo_IA"/>
</dbReference>
<dbReference type="EC" id="5.6.2.1" evidence="8"/>
<dbReference type="SMART" id="SM00437">
    <property type="entry name" value="TOP1Ac"/>
    <property type="match status" value="1"/>
</dbReference>
<dbReference type="InterPro" id="IPR023405">
    <property type="entry name" value="Topo_IA_core_domain"/>
</dbReference>
<feature type="region of interest" description="Interaction with DNA" evidence="8">
    <location>
        <begin position="163"/>
        <end position="168"/>
    </location>
</feature>
<dbReference type="InterPro" id="IPR013824">
    <property type="entry name" value="Topo_IA_cen_sub1"/>
</dbReference>
<evidence type="ECO:0000256" key="5">
    <source>
        <dbReference type="ARBA" id="ARBA00023029"/>
    </source>
</evidence>
<feature type="region of interest" description="Disordered" evidence="9">
    <location>
        <begin position="836"/>
        <end position="856"/>
    </location>
</feature>
<comment type="subunit">
    <text evidence="8">Monomer.</text>
</comment>
<evidence type="ECO:0000256" key="8">
    <source>
        <dbReference type="HAMAP-Rule" id="MF_00952"/>
    </source>
</evidence>
<dbReference type="Pfam" id="PF01131">
    <property type="entry name" value="Topoisom_bac"/>
    <property type="match status" value="1"/>
</dbReference>
<dbReference type="InterPro" id="IPR034149">
    <property type="entry name" value="TOPRIM_TopoI"/>
</dbReference>
<dbReference type="InterPro" id="IPR013826">
    <property type="entry name" value="Topo_IA_cen_sub3"/>
</dbReference>
<keyword evidence="3" id="KW-0479">Metal-binding</keyword>
<dbReference type="PROSITE" id="PS52039">
    <property type="entry name" value="TOPO_IA_2"/>
    <property type="match status" value="1"/>
</dbReference>
<feature type="site" description="Interaction with DNA" evidence="8">
    <location>
        <position position="33"/>
    </location>
</feature>
<keyword evidence="13" id="KW-1185">Reference proteome</keyword>
<dbReference type="NCBIfam" id="TIGR01051">
    <property type="entry name" value="topA_bact"/>
    <property type="match status" value="1"/>
</dbReference>
<comment type="caution">
    <text evidence="12">The sequence shown here is derived from an EMBL/GenBank/DDBJ whole genome shotgun (WGS) entry which is preliminary data.</text>
</comment>
<dbReference type="PANTHER" id="PTHR42785">
    <property type="entry name" value="DNA TOPOISOMERASE, TYPE IA, CORE"/>
    <property type="match status" value="1"/>
</dbReference>
<reference evidence="12 13" key="1">
    <citation type="submission" date="2018-06" db="EMBL/GenBank/DDBJ databases">
        <title>Genomic Encyclopedia of Archaeal and Bacterial Type Strains, Phase II (KMG-II): from individual species to whole genera.</title>
        <authorList>
            <person name="Goeker M."/>
        </authorList>
    </citation>
    <scope>NUCLEOTIDE SEQUENCE [LARGE SCALE GENOMIC DNA]</scope>
    <source>
        <strain evidence="12 13">DSM 27372</strain>
    </source>
</reference>
<dbReference type="Gene3D" id="3.40.50.140">
    <property type="match status" value="1"/>
</dbReference>
<dbReference type="PRINTS" id="PR00417">
    <property type="entry name" value="PRTPISMRASEI"/>
</dbReference>
<evidence type="ECO:0000256" key="1">
    <source>
        <dbReference type="ARBA" id="ARBA00000213"/>
    </source>
</evidence>
<dbReference type="Gene3D" id="2.70.20.10">
    <property type="entry name" value="Topoisomerase I, domain 3"/>
    <property type="match status" value="1"/>
</dbReference>
<comment type="similarity">
    <text evidence="2 8">Belongs to the type IA topoisomerase family.</text>
</comment>
<dbReference type="CDD" id="cd00186">
    <property type="entry name" value="TOP1Ac"/>
    <property type="match status" value="1"/>
</dbReference>
<dbReference type="PROSITE" id="PS50880">
    <property type="entry name" value="TOPRIM"/>
    <property type="match status" value="1"/>
</dbReference>
<evidence type="ECO:0000256" key="2">
    <source>
        <dbReference type="ARBA" id="ARBA00009446"/>
    </source>
</evidence>
<evidence type="ECO:0000259" key="10">
    <source>
        <dbReference type="PROSITE" id="PS50880"/>
    </source>
</evidence>
<dbReference type="InterPro" id="IPR013825">
    <property type="entry name" value="Topo_IA_cen_sub2"/>
</dbReference>
<name>A0A318UN33_9SPHI</name>
<feature type="site" description="Interaction with DNA" evidence="8">
    <location>
        <position position="139"/>
    </location>
</feature>
<feature type="domain" description="Toprim" evidence="10">
    <location>
        <begin position="3"/>
        <end position="113"/>
    </location>
</feature>
<dbReference type="Gene3D" id="1.10.290.10">
    <property type="entry name" value="Topoisomerase I, domain 4"/>
    <property type="match status" value="1"/>
</dbReference>
<dbReference type="GO" id="GO:0003917">
    <property type="term" value="F:DNA topoisomerase type I (single strand cut, ATP-independent) activity"/>
    <property type="evidence" value="ECO:0007669"/>
    <property type="project" value="UniProtKB-UniRule"/>
</dbReference>
<evidence type="ECO:0000256" key="6">
    <source>
        <dbReference type="ARBA" id="ARBA00023125"/>
    </source>
</evidence>
<dbReference type="EMBL" id="QKLU01000001">
    <property type="protein sequence ID" value="PYF76940.1"/>
    <property type="molecule type" value="Genomic_DNA"/>
</dbReference>
<comment type="function">
    <text evidence="8">Releases the supercoiling and torsional tension of DNA, which is introduced during the DNA replication and transcription, by transiently cleaving and rejoining one strand of the DNA duplex. Introduces a single-strand break via transesterification at a target site in duplex DNA. The scissile phosphodiester is attacked by the catalytic tyrosine of the enzyme, resulting in the formation of a DNA-(5'-phosphotyrosyl)-enzyme intermediate and the expulsion of a 3'-OH DNA strand. The free DNA strand then undergoes passage around the unbroken strand, thus removing DNA supercoils. Finally, in the religation step, the DNA 3'-OH attacks the covalent intermediate to expel the active-site tyrosine and restore the DNA phosphodiester backbone.</text>
</comment>
<evidence type="ECO:0000259" key="11">
    <source>
        <dbReference type="PROSITE" id="PS52039"/>
    </source>
</evidence>
<dbReference type="InterPro" id="IPR006171">
    <property type="entry name" value="TOPRIM_dom"/>
</dbReference>
<dbReference type="InterPro" id="IPR003601">
    <property type="entry name" value="Topo_IA_2"/>
</dbReference>
<dbReference type="AlphaFoldDB" id="A0A318UN33"/>
<gene>
    <name evidence="8" type="primary">topA</name>
    <name evidence="12" type="ORF">B0O44_101415</name>
</gene>
<feature type="domain" description="Topo IA-type catalytic" evidence="11">
    <location>
        <begin position="129"/>
        <end position="576"/>
    </location>
</feature>
<dbReference type="InterPro" id="IPR003602">
    <property type="entry name" value="Topo_IA_DNA-bd_dom"/>
</dbReference>
<dbReference type="CDD" id="cd03363">
    <property type="entry name" value="TOPRIM_TopoIA_TopoI"/>
    <property type="match status" value="1"/>
</dbReference>
<dbReference type="Proteomes" id="UP000248198">
    <property type="component" value="Unassembled WGS sequence"/>
</dbReference>
<dbReference type="InterPro" id="IPR025589">
    <property type="entry name" value="Toprim_C_rpt"/>
</dbReference>
<accession>A0A318UN33</accession>
<feature type="site" description="Interaction with DNA" evidence="8">
    <location>
        <position position="143"/>
    </location>
</feature>
<dbReference type="GO" id="GO:0006265">
    <property type="term" value="P:DNA topological change"/>
    <property type="evidence" value="ECO:0007669"/>
    <property type="project" value="UniProtKB-UniRule"/>
</dbReference>
<comment type="catalytic activity">
    <reaction evidence="1 8">
        <text>ATP-independent breakage of single-stranded DNA, followed by passage and rejoining.</text>
        <dbReference type="EC" id="5.6.2.1"/>
    </reaction>
</comment>
<feature type="site" description="Interaction with DNA" evidence="8">
    <location>
        <position position="140"/>
    </location>
</feature>
<dbReference type="InterPro" id="IPR028612">
    <property type="entry name" value="Topoisom_1_IA"/>
</dbReference>
<organism evidence="12 13">
    <name type="scientific">Pedobacter nutrimenti</name>
    <dbReference type="NCBI Taxonomy" id="1241337"/>
    <lineage>
        <taxon>Bacteria</taxon>
        <taxon>Pseudomonadati</taxon>
        <taxon>Bacteroidota</taxon>
        <taxon>Sphingobacteriia</taxon>
        <taxon>Sphingobacteriales</taxon>
        <taxon>Sphingobacteriaceae</taxon>
        <taxon>Pedobacter</taxon>
    </lineage>
</organism>
<dbReference type="Gene3D" id="1.10.460.10">
    <property type="entry name" value="Topoisomerase I, domain 2"/>
    <property type="match status" value="2"/>
</dbReference>
<protein>
    <recommendedName>
        <fullName evidence="8">DNA topoisomerase 1</fullName>
        <ecNumber evidence="8">5.6.2.1</ecNumber>
    </recommendedName>
    <alternativeName>
        <fullName evidence="8">DNA topoisomerase I</fullName>
    </alternativeName>
</protein>
<dbReference type="GO" id="GO:0003677">
    <property type="term" value="F:DNA binding"/>
    <property type="evidence" value="ECO:0007669"/>
    <property type="project" value="UniProtKB-KW"/>
</dbReference>
<dbReference type="PANTHER" id="PTHR42785:SF1">
    <property type="entry name" value="DNA TOPOISOMERASE"/>
    <property type="match status" value="1"/>
</dbReference>
<dbReference type="Pfam" id="PF01751">
    <property type="entry name" value="Toprim"/>
    <property type="match status" value="1"/>
</dbReference>
<dbReference type="HAMAP" id="MF_00952">
    <property type="entry name" value="Topoisom_1_prok"/>
    <property type="match status" value="1"/>
</dbReference>
<feature type="active site" description="O-(5'-phospho-DNA)-tyrosine intermediate" evidence="8">
    <location>
        <position position="285"/>
    </location>
</feature>